<evidence type="ECO:0000256" key="1">
    <source>
        <dbReference type="ARBA" id="ARBA00010954"/>
    </source>
</evidence>
<sequence>MMEDNQNEQQQQQLLLVPKENNLDEKHKKAISLYQIDQGLRRAQDNRLQLYWNQSERLRKQVQRVRDTAESRKEEIKQATMKKQEMLNKTLAEAQLRRNQYLEVARQNAREHVIKVRTIANTNQVSKRVLLWRQRAQSQSQLWNAEWRRSRALALKARNACLSSSSHKSSSQPCEAYQSDTSGYSIKEKHEAASLIQFFWRLHFVERIFSKLHLTWECCAEEGFEATKNKILDEEAEKAAVTVVHLFYPRSRRSMTTSEVRRLARLFLTSFVIAAHPQHVLEQPDSGLEKSVVESARLLLGYLTDPHVNAVTLALRARSTWKKYRVLYEEWERSDRERLIEGIMKDYVELETMRLKVDYSVSTKQAFNRQRRLSPNIAPWKGKDPQTIGAIWLPQIRKRQSRLRAALFRVGGHKALDDLKSNIQGIQDHFETIRVENDETRKVQDSQWNAISKDEYEFAQSGMNEVFAHEIMLDVEEFIRELETPEEYKNLLIIARQAYRDNLKEALCETPKMGGDDASSAPLPPPPPPAASEQLLKLIAEVRDKLLAILPQNSCETTDICKTRLVDHLDMDILRNQLYHYAFHVDDAIHLLKLFTETLHSVQAAERDEELKVWEDTWLSEISSVSDCSSPLQKRKLLSLVGNRLCDILDRLDNIEKDIVISKIRILEPILKRDGPQWEDRRFQEKMNQGIIESKLPNTTAWLTKSAMKLKQLYTTFDYIHLVQSEGDSMKRFLEASFIYLVENDDEQVLLPEVLKLDERRLHMLRENLKRSIYVASLDGIIRRFLKQKKVEWDCTLEQSWKDFIGGWKDKKLDIVEYIDKELERWLEATLEHCHAVFSRPQDGAFLLSLWRQVIRGNEPISSLLRRRLVDFLYRHFLFNVSFTCPRKQVQSLGLGYVADDIMDMLQVMKTTTSHMLAVHFHRLRPMAVRIAKHLVVVNESV</sequence>
<evidence type="ECO:0000313" key="4">
    <source>
        <dbReference type="EMBL" id="KAK4529024.1"/>
    </source>
</evidence>
<accession>A0AAV9INS7</accession>
<dbReference type="PANTHER" id="PTHR12832">
    <property type="entry name" value="TESTIS-SPECIFIC PROTEIN PBS13 T-COMPLEX 11"/>
    <property type="match status" value="1"/>
</dbReference>
<keyword evidence="5" id="KW-1185">Reference proteome</keyword>
<reference evidence="4 5" key="1">
    <citation type="submission" date="2022-07" db="EMBL/GenBank/DDBJ databases">
        <title>Genome-wide signatures of adaptation to extreme environments.</title>
        <authorList>
            <person name="Cho C.H."/>
            <person name="Yoon H.S."/>
        </authorList>
    </citation>
    <scope>NUCLEOTIDE SEQUENCE [LARGE SCALE GENOMIC DNA]</scope>
    <source>
        <strain evidence="4 5">108.79 E11</strain>
    </source>
</reference>
<dbReference type="GO" id="GO:0007165">
    <property type="term" value="P:signal transduction"/>
    <property type="evidence" value="ECO:0007669"/>
    <property type="project" value="TreeGrafter"/>
</dbReference>
<dbReference type="Proteomes" id="UP001300502">
    <property type="component" value="Unassembled WGS sequence"/>
</dbReference>
<organism evidence="4 5">
    <name type="scientific">Galdieria yellowstonensis</name>
    <dbReference type="NCBI Taxonomy" id="3028027"/>
    <lineage>
        <taxon>Eukaryota</taxon>
        <taxon>Rhodophyta</taxon>
        <taxon>Bangiophyceae</taxon>
        <taxon>Galdieriales</taxon>
        <taxon>Galdieriaceae</taxon>
        <taxon>Galdieria</taxon>
    </lineage>
</organism>
<dbReference type="Pfam" id="PF05794">
    <property type="entry name" value="Tcp11"/>
    <property type="match status" value="1"/>
</dbReference>
<comment type="caution">
    <text evidence="4">The sequence shown here is derived from an EMBL/GenBank/DDBJ whole genome shotgun (WGS) entry which is preliminary data.</text>
</comment>
<evidence type="ECO:0000313" key="5">
    <source>
        <dbReference type="Proteomes" id="UP001300502"/>
    </source>
</evidence>
<gene>
    <name evidence="4" type="ORF">GAYE_SCF72G6974</name>
</gene>
<feature type="coiled-coil region" evidence="2">
    <location>
        <begin position="55"/>
        <end position="89"/>
    </location>
</feature>
<keyword evidence="2" id="KW-0175">Coiled coil</keyword>
<proteinExistence type="inferred from homology"/>
<dbReference type="AlphaFoldDB" id="A0AAV9INS7"/>
<feature type="region of interest" description="Disordered" evidence="3">
    <location>
        <begin position="509"/>
        <end position="531"/>
    </location>
</feature>
<dbReference type="EMBL" id="JANCYU010000074">
    <property type="protein sequence ID" value="KAK4529024.1"/>
    <property type="molecule type" value="Genomic_DNA"/>
</dbReference>
<evidence type="ECO:0000256" key="3">
    <source>
        <dbReference type="SAM" id="MobiDB-lite"/>
    </source>
</evidence>
<protein>
    <submittedName>
        <fullName evidence="4">Uncharacterized protein</fullName>
    </submittedName>
</protein>
<dbReference type="PANTHER" id="PTHR12832:SF11">
    <property type="entry name" value="LD23868P"/>
    <property type="match status" value="1"/>
</dbReference>
<dbReference type="InterPro" id="IPR008862">
    <property type="entry name" value="Tcp11"/>
</dbReference>
<evidence type="ECO:0000256" key="2">
    <source>
        <dbReference type="SAM" id="Coils"/>
    </source>
</evidence>
<comment type="similarity">
    <text evidence="1">Belongs to the TCP11 family.</text>
</comment>
<name>A0AAV9INS7_9RHOD</name>